<dbReference type="PROSITE" id="PS01124">
    <property type="entry name" value="HTH_ARAC_FAMILY_2"/>
    <property type="match status" value="1"/>
</dbReference>
<dbReference type="Pfam" id="PF12833">
    <property type="entry name" value="HTH_18"/>
    <property type="match status" value="1"/>
</dbReference>
<evidence type="ECO:0000313" key="9">
    <source>
        <dbReference type="Proteomes" id="UP000831692"/>
    </source>
</evidence>
<comment type="similarity">
    <text evidence="1">Belongs to the glycosyl hydrolase 39 family.</text>
</comment>
<dbReference type="PANTHER" id="PTHR43280:SF2">
    <property type="entry name" value="HTH-TYPE TRANSCRIPTIONAL REGULATOR EXSA"/>
    <property type="match status" value="1"/>
</dbReference>
<feature type="domain" description="HTH araC/xylS-type" evidence="7">
    <location>
        <begin position="163"/>
        <end position="261"/>
    </location>
</feature>
<dbReference type="InterPro" id="IPR009057">
    <property type="entry name" value="Homeodomain-like_sf"/>
</dbReference>
<evidence type="ECO:0000259" key="7">
    <source>
        <dbReference type="PROSITE" id="PS01124"/>
    </source>
</evidence>
<evidence type="ECO:0000256" key="1">
    <source>
        <dbReference type="ARBA" id="ARBA00008875"/>
    </source>
</evidence>
<organism evidence="8 9">
    <name type="scientific">Enterococcus innesii</name>
    <dbReference type="NCBI Taxonomy" id="2839759"/>
    <lineage>
        <taxon>Bacteria</taxon>
        <taxon>Bacillati</taxon>
        <taxon>Bacillota</taxon>
        <taxon>Bacilli</taxon>
        <taxon>Lactobacillales</taxon>
        <taxon>Enterococcaceae</taxon>
        <taxon>Enterococcus</taxon>
    </lineage>
</organism>
<dbReference type="Pfam" id="PF01229">
    <property type="entry name" value="Glyco_hydro_39"/>
    <property type="match status" value="1"/>
</dbReference>
<accession>A0ABN6NQH1</accession>
<dbReference type="SMART" id="SM00342">
    <property type="entry name" value="HTH_ARAC"/>
    <property type="match status" value="1"/>
</dbReference>
<keyword evidence="3" id="KW-0805">Transcription regulation</keyword>
<keyword evidence="6" id="KW-0326">Glycosidase</keyword>
<keyword evidence="5" id="KW-0804">Transcription</keyword>
<dbReference type="PANTHER" id="PTHR43280">
    <property type="entry name" value="ARAC-FAMILY TRANSCRIPTIONAL REGULATOR"/>
    <property type="match status" value="1"/>
</dbReference>
<dbReference type="InterPro" id="IPR049166">
    <property type="entry name" value="GH39_cat"/>
</dbReference>
<reference evidence="8 9" key="1">
    <citation type="submission" date="2022-03" db="EMBL/GenBank/DDBJ databases">
        <title>Complete genome sequence of Enterococcus innesii DB-1.</title>
        <authorList>
            <person name="Fukuda D."/>
            <person name="Nolasco-Hipolito C."/>
        </authorList>
    </citation>
    <scope>NUCLEOTIDE SEQUENCE [LARGE SCALE GENOMIC DNA]</scope>
    <source>
        <strain evidence="8 9">DB-1</strain>
    </source>
</reference>
<name>A0ABN6NQH1_9ENTE</name>
<evidence type="ECO:0000256" key="2">
    <source>
        <dbReference type="ARBA" id="ARBA00022801"/>
    </source>
</evidence>
<gene>
    <name evidence="8" type="ORF">ENLAB_20320</name>
</gene>
<dbReference type="Gene3D" id="1.10.10.60">
    <property type="entry name" value="Homeodomain-like"/>
    <property type="match status" value="2"/>
</dbReference>
<dbReference type="SUPFAM" id="SSF46689">
    <property type="entry name" value="Homeodomain-like"/>
    <property type="match status" value="2"/>
</dbReference>
<evidence type="ECO:0000313" key="8">
    <source>
        <dbReference type="EMBL" id="BDG68468.1"/>
    </source>
</evidence>
<sequence>MSKIIHYLDSQSDIRLLADAQLYYQEIRTTDLLFLLQGKAELVVDGKKSVMKKDDIIVINKQESYKLLAEEGSLLFHFSISQYLLSQALEVEREGFYCNSIEQPNRNYQSIRQSIISIIDLLLFENDKTNFLHISKIYQLLNELSSLFLEKTIESFEEDRRIQKITRVIKEQYYDNLSLSQMAALVHMDVAYFSKFFKKNLGINFKDYLSNVRMQHAVRDLLETEKPVTQIAIDNGFFSVNGFNKKFKGLYNTSPSVYRKNYRMKEKVPPVLVSEEIKETFSRYKKQQQRPVISNQTFRQYEISRENREPIKTSWANILNVGEAKFVLNSKLRQQLSAIQQNLKFKYGRIWGLLTPELLGESLSRYDTMDEIIDSLVNLGLTPWITINKISRGFKESEYPKEKWRNLIHDFCLHLLNRYGSQAVSLWKIEIVASAPEDVESAKRYRTFYQLTSSICKTLLPETAIGGGTFIVTNDFKIEELLNDCLVDCCFDFYSFALFPYSNRMVREKRNYQRVTDPDFLKHQVQRLKKSGLKGPIYISEWSNTVSRSNRLNDTLYKGTFIVKSLIDIFDQVDGLGYWLSTDLAQKNTRYHGLLTGGNGLVTKNGLFKPAMHAMKLFDQLRGVYFQTKDDRHLVCASEENEYFILGHYYVHPNNLYFLKDESHLKLAEIEQFFEASDHEEELVLTNIPNGRYELRIFSCSATHGDLFTQWAKLNFIRELRGSDIKYLEAKSTHLQTLDEIEVTNNRIVIQKHLETNEFYEINIRKRQ</sequence>
<evidence type="ECO:0000256" key="4">
    <source>
        <dbReference type="ARBA" id="ARBA00023125"/>
    </source>
</evidence>
<protein>
    <recommendedName>
        <fullName evidence="7">HTH araC/xylS-type domain-containing protein</fullName>
    </recommendedName>
</protein>
<evidence type="ECO:0000256" key="5">
    <source>
        <dbReference type="ARBA" id="ARBA00023163"/>
    </source>
</evidence>
<dbReference type="InterPro" id="IPR018060">
    <property type="entry name" value="HTH_AraC"/>
</dbReference>
<dbReference type="EMBL" id="AP025635">
    <property type="protein sequence ID" value="BDG68468.1"/>
    <property type="molecule type" value="Genomic_DNA"/>
</dbReference>
<evidence type="ECO:0000256" key="6">
    <source>
        <dbReference type="ARBA" id="ARBA00023295"/>
    </source>
</evidence>
<dbReference type="Proteomes" id="UP000831692">
    <property type="component" value="Chromosome"/>
</dbReference>
<dbReference type="RefSeq" id="WP_244350962.1">
    <property type="nucleotide sequence ID" value="NZ_AP025635.1"/>
</dbReference>
<keyword evidence="2" id="KW-0378">Hydrolase</keyword>
<dbReference type="Gene3D" id="3.20.20.80">
    <property type="entry name" value="Glycosidases"/>
    <property type="match status" value="1"/>
</dbReference>
<keyword evidence="4" id="KW-0238">DNA-binding</keyword>
<dbReference type="GeneID" id="83458038"/>
<proteinExistence type="inferred from homology"/>
<dbReference type="InterPro" id="IPR017853">
    <property type="entry name" value="GH"/>
</dbReference>
<dbReference type="SUPFAM" id="SSF51445">
    <property type="entry name" value="(Trans)glycosidases"/>
    <property type="match status" value="1"/>
</dbReference>
<evidence type="ECO:0000256" key="3">
    <source>
        <dbReference type="ARBA" id="ARBA00023015"/>
    </source>
</evidence>
<dbReference type="Gene3D" id="2.60.40.1500">
    <property type="entry name" value="Glycosyl hydrolase domain, family 39"/>
    <property type="match status" value="1"/>
</dbReference>
<keyword evidence="9" id="KW-1185">Reference proteome</keyword>